<dbReference type="GeneID" id="101642173"/>
<evidence type="ECO:0000256" key="3">
    <source>
        <dbReference type="ARBA" id="ARBA00022734"/>
    </source>
</evidence>
<keyword evidence="6 8" id="KW-0472">Membrane</keyword>
<keyword evidence="4" id="KW-0130">Cell adhesion</keyword>
<dbReference type="SUPFAM" id="SSF48726">
    <property type="entry name" value="Immunoglobulin"/>
    <property type="match status" value="3"/>
</dbReference>
<dbReference type="Proteomes" id="UP000694863">
    <property type="component" value="Unplaced"/>
</dbReference>
<feature type="transmembrane region" description="Helical" evidence="8">
    <location>
        <begin position="345"/>
        <end position="370"/>
    </location>
</feature>
<reference evidence="12" key="1">
    <citation type="submission" date="2025-08" db="UniProtKB">
        <authorList>
            <consortium name="RefSeq"/>
        </authorList>
    </citation>
    <scope>IDENTIFICATION</scope>
</reference>
<evidence type="ECO:0000256" key="4">
    <source>
        <dbReference type="ARBA" id="ARBA00022889"/>
    </source>
</evidence>
<feature type="chain" id="PRO_5047275830" evidence="9">
    <location>
        <begin position="20"/>
        <end position="475"/>
    </location>
</feature>
<dbReference type="SMART" id="SM00409">
    <property type="entry name" value="IG"/>
    <property type="match status" value="3"/>
</dbReference>
<keyword evidence="2 8" id="KW-0812">Transmembrane</keyword>
<evidence type="ECO:0000256" key="9">
    <source>
        <dbReference type="SAM" id="SignalP"/>
    </source>
</evidence>
<dbReference type="InterPro" id="IPR051036">
    <property type="entry name" value="SIGLEC"/>
</dbReference>
<keyword evidence="11" id="KW-1185">Reference proteome</keyword>
<dbReference type="InterPro" id="IPR013106">
    <property type="entry name" value="Ig_V-set"/>
</dbReference>
<name>A0ABM0ZSE4_ECHTE</name>
<dbReference type="InterPro" id="IPR013783">
    <property type="entry name" value="Ig-like_fold"/>
</dbReference>
<protein>
    <submittedName>
        <fullName evidence="12">Sialic acid-binding Ig-like lectin 8</fullName>
    </submittedName>
</protein>
<dbReference type="InterPro" id="IPR003599">
    <property type="entry name" value="Ig_sub"/>
</dbReference>
<accession>A0ABM0ZSE4</accession>
<comment type="similarity">
    <text evidence="7">Belongs to the immunoglobulin superfamily. SIGLEC (sialic acid binding Ig-like lectin) family.</text>
</comment>
<organism evidence="11 12">
    <name type="scientific">Echinops telfairi</name>
    <name type="common">Lesser hedgehog tenrec</name>
    <dbReference type="NCBI Taxonomy" id="9371"/>
    <lineage>
        <taxon>Eukaryota</taxon>
        <taxon>Metazoa</taxon>
        <taxon>Chordata</taxon>
        <taxon>Craniata</taxon>
        <taxon>Vertebrata</taxon>
        <taxon>Euteleostomi</taxon>
        <taxon>Mammalia</taxon>
        <taxon>Eutheria</taxon>
        <taxon>Afrotheria</taxon>
        <taxon>Tenrecidae</taxon>
        <taxon>Tenrecinae</taxon>
        <taxon>Echinops</taxon>
    </lineage>
</organism>
<gene>
    <name evidence="12" type="primary">LOC101642173</name>
</gene>
<evidence type="ECO:0000313" key="12">
    <source>
        <dbReference type="RefSeq" id="XP_012862151.1"/>
    </source>
</evidence>
<keyword evidence="3" id="KW-0430">Lectin</keyword>
<proteinExistence type="inferred from homology"/>
<dbReference type="PANTHER" id="PTHR12035:SF138">
    <property type="entry name" value="SIALIC ACID-BINDING IG-LIKE LECTIN 9"/>
    <property type="match status" value="1"/>
</dbReference>
<dbReference type="RefSeq" id="XP_012862151.1">
    <property type="nucleotide sequence ID" value="XM_013006697.1"/>
</dbReference>
<evidence type="ECO:0000256" key="7">
    <source>
        <dbReference type="ARBA" id="ARBA00038361"/>
    </source>
</evidence>
<feature type="domain" description="Ig-like" evidence="10">
    <location>
        <begin position="158"/>
        <end position="230"/>
    </location>
</feature>
<evidence type="ECO:0000259" key="10">
    <source>
        <dbReference type="PROSITE" id="PS50835"/>
    </source>
</evidence>
<evidence type="ECO:0000256" key="2">
    <source>
        <dbReference type="ARBA" id="ARBA00022692"/>
    </source>
</evidence>
<sequence>MLLLLLLPSLLWSMEGAEGHPDSWSLTVKSRVCVERGLCVYVPCSFSSSKEKWIDSDIAYGFWFWKKSSTEKILVATNHPRRPVQDKTQAVFQLLGDPRKGNCSLSITGAKMGKERTYFFRLERGETNYSYERFTLSVQVTDLIHMLNIHIPETLKLGQTYNLTCAVPWPCEGGTPPSLSWKRVSILPGRPSSLLSSVLTLTPQLQDQGTELICQVTFPGTGVTKEKAVRLNVSYSPRNVTVLVFRGNGTESNTIENGSTLQVHEGQYLRLVCVASSNPPCRLSWVWSGLTLCPSQPSEAGVLVIPRVHAHNEGEFACQAQNHLGTEHVFLSLALHQGALSINRVALGAIGGASVTAMISFSFFFIFLIVRSLRKRAARRAVGTEDTGPEYAEAVPGSVSQVSDVNGFTAIRPPLCTPLQAPRCKPREEEDLYYATICFSGKDLEHVQGQEASSSVYAEVKSRKREKTETRPWLE</sequence>
<dbReference type="InterPro" id="IPR007110">
    <property type="entry name" value="Ig-like_dom"/>
</dbReference>
<dbReference type="PROSITE" id="PS50835">
    <property type="entry name" value="IG_LIKE"/>
    <property type="match status" value="2"/>
</dbReference>
<dbReference type="Pfam" id="PF13927">
    <property type="entry name" value="Ig_3"/>
    <property type="match status" value="1"/>
</dbReference>
<dbReference type="Pfam" id="PF07686">
    <property type="entry name" value="V-set"/>
    <property type="match status" value="1"/>
</dbReference>
<keyword evidence="5 8" id="KW-1133">Transmembrane helix</keyword>
<dbReference type="InterPro" id="IPR036179">
    <property type="entry name" value="Ig-like_dom_sf"/>
</dbReference>
<evidence type="ECO:0000256" key="6">
    <source>
        <dbReference type="ARBA" id="ARBA00023136"/>
    </source>
</evidence>
<keyword evidence="9" id="KW-0732">Signal</keyword>
<feature type="domain" description="Ig-like" evidence="10">
    <location>
        <begin position="237"/>
        <end position="332"/>
    </location>
</feature>
<dbReference type="PANTHER" id="PTHR12035">
    <property type="entry name" value="SIALIC ACID BINDING IMMUNOGLOBULIN-LIKE LECTIN"/>
    <property type="match status" value="1"/>
</dbReference>
<feature type="signal peptide" evidence="9">
    <location>
        <begin position="1"/>
        <end position="19"/>
    </location>
</feature>
<evidence type="ECO:0000256" key="5">
    <source>
        <dbReference type="ARBA" id="ARBA00022989"/>
    </source>
</evidence>
<evidence type="ECO:0000256" key="8">
    <source>
        <dbReference type="SAM" id="Phobius"/>
    </source>
</evidence>
<dbReference type="Gene3D" id="2.60.40.10">
    <property type="entry name" value="Immunoglobulins"/>
    <property type="match status" value="3"/>
</dbReference>
<evidence type="ECO:0000256" key="1">
    <source>
        <dbReference type="ARBA" id="ARBA00004167"/>
    </source>
</evidence>
<comment type="subcellular location">
    <subcellularLocation>
        <location evidence="1">Membrane</location>
        <topology evidence="1">Single-pass membrane protein</topology>
    </subcellularLocation>
</comment>
<evidence type="ECO:0000313" key="11">
    <source>
        <dbReference type="Proteomes" id="UP000694863"/>
    </source>
</evidence>